<dbReference type="PANTHER" id="PTHR43808:SF8">
    <property type="entry name" value="PEPTIDASE M20 DIMERISATION DOMAIN-CONTAINING PROTEIN"/>
    <property type="match status" value="1"/>
</dbReference>
<sequence length="392" mass="42664">MPPKDSLEYEVNLLRKLVAFNTDSETKANYAACADFIAKEARALGFRTEIVSAKAQDKKQRPNVLIYFDNKRKKDLLVVTHFDVVSAGSDWTRKPNELLRKGTKLSGLGAADDKAAIAVCLGALRDLRGKECGKNVKIVVGCDEEVGSEYGIKFLSERHPKKLGAHGCLVMDSKLSHIGIGCSGIVMGFIEFKGTAGHAAYAFRNPNIVHKLVPFLNDLKEYEKEREKAASVVAAPSFAPKKKIWGRFNITILKVGHKTNAIPGSAEIGFDIRALPEENIKAVMSGFKSFAIRLLKKHGLKGIISMTGSNGYFVPKNNGFVKEIAECVKSIIGRKAELAGELGATDGRFIARLGIPTVGFGPGGSNPHSAQESITLKEIRLSKRVLMKLIRG</sequence>
<dbReference type="InterPro" id="IPR002933">
    <property type="entry name" value="Peptidase_M20"/>
</dbReference>
<keyword evidence="4 7" id="KW-0378">Hydrolase</keyword>
<dbReference type="Pfam" id="PF01546">
    <property type="entry name" value="Peptidase_M20"/>
    <property type="match status" value="1"/>
</dbReference>
<dbReference type="GO" id="GO:0046872">
    <property type="term" value="F:metal ion binding"/>
    <property type="evidence" value="ECO:0007669"/>
    <property type="project" value="UniProtKB-KW"/>
</dbReference>
<evidence type="ECO:0000256" key="2">
    <source>
        <dbReference type="ARBA" id="ARBA00006247"/>
    </source>
</evidence>
<dbReference type="SUPFAM" id="SSF53187">
    <property type="entry name" value="Zn-dependent exopeptidases"/>
    <property type="match status" value="1"/>
</dbReference>
<comment type="caution">
    <text evidence="7">The sequence shown here is derived from an EMBL/GenBank/DDBJ whole genome shotgun (WGS) entry which is preliminary data.</text>
</comment>
<evidence type="ECO:0000313" key="8">
    <source>
        <dbReference type="Proteomes" id="UP000577419"/>
    </source>
</evidence>
<name>A0A7J4IYI2_9ARCH</name>
<evidence type="ECO:0000259" key="6">
    <source>
        <dbReference type="Pfam" id="PF07687"/>
    </source>
</evidence>
<dbReference type="InterPro" id="IPR036264">
    <property type="entry name" value="Bact_exopeptidase_dim_dom"/>
</dbReference>
<evidence type="ECO:0000256" key="1">
    <source>
        <dbReference type="ARBA" id="ARBA00001947"/>
    </source>
</evidence>
<dbReference type="AlphaFoldDB" id="A0A7J4IYI2"/>
<dbReference type="Gene3D" id="3.40.630.10">
    <property type="entry name" value="Zn peptidases"/>
    <property type="match status" value="1"/>
</dbReference>
<keyword evidence="5" id="KW-0862">Zinc</keyword>
<protein>
    <submittedName>
        <fullName evidence="7">M20/M25/M40 family metallo-hydrolase</fullName>
    </submittedName>
</protein>
<evidence type="ECO:0000256" key="5">
    <source>
        <dbReference type="ARBA" id="ARBA00022833"/>
    </source>
</evidence>
<dbReference type="Pfam" id="PF07687">
    <property type="entry name" value="M20_dimer"/>
    <property type="match status" value="1"/>
</dbReference>
<keyword evidence="3" id="KW-0479">Metal-binding</keyword>
<feature type="domain" description="Peptidase M20 dimerisation" evidence="6">
    <location>
        <begin position="183"/>
        <end position="293"/>
    </location>
</feature>
<accession>A0A7J4IYI2</accession>
<proteinExistence type="inferred from homology"/>
<reference evidence="8" key="1">
    <citation type="journal article" date="2020" name="bioRxiv">
        <title>A rank-normalized archaeal taxonomy based on genome phylogeny resolves widespread incomplete and uneven classifications.</title>
        <authorList>
            <person name="Rinke C."/>
            <person name="Chuvochina M."/>
            <person name="Mussig A.J."/>
            <person name="Chaumeil P.-A."/>
            <person name="Waite D.W."/>
            <person name="Whitman W.B."/>
            <person name="Parks D.H."/>
            <person name="Hugenholtz P."/>
        </authorList>
    </citation>
    <scope>NUCLEOTIDE SEQUENCE [LARGE SCALE GENOMIC DNA]</scope>
</reference>
<dbReference type="Proteomes" id="UP000577419">
    <property type="component" value="Unassembled WGS sequence"/>
</dbReference>
<organism evidence="7 8">
    <name type="scientific">Candidatus Iainarchaeum sp</name>
    <dbReference type="NCBI Taxonomy" id="3101447"/>
    <lineage>
        <taxon>Archaea</taxon>
        <taxon>Candidatus Iainarchaeota</taxon>
        <taxon>Candidatus Iainarchaeia</taxon>
        <taxon>Candidatus Iainarchaeales</taxon>
        <taxon>Candidatus Iainarchaeaceae</taxon>
        <taxon>Candidatus Iainarchaeum</taxon>
    </lineage>
</organism>
<dbReference type="GO" id="GO:0016787">
    <property type="term" value="F:hydrolase activity"/>
    <property type="evidence" value="ECO:0007669"/>
    <property type="project" value="UniProtKB-KW"/>
</dbReference>
<gene>
    <name evidence="7" type="ORF">HA237_05775</name>
</gene>
<dbReference type="EMBL" id="DUFG01000027">
    <property type="protein sequence ID" value="HIH08847.1"/>
    <property type="molecule type" value="Genomic_DNA"/>
</dbReference>
<dbReference type="InterPro" id="IPR050072">
    <property type="entry name" value="Peptidase_M20A"/>
</dbReference>
<dbReference type="SUPFAM" id="SSF55031">
    <property type="entry name" value="Bacterial exopeptidase dimerisation domain"/>
    <property type="match status" value="1"/>
</dbReference>
<dbReference type="InterPro" id="IPR001261">
    <property type="entry name" value="ArgE/DapE_CS"/>
</dbReference>
<dbReference type="InterPro" id="IPR011650">
    <property type="entry name" value="Peptidase_M20_dimer"/>
</dbReference>
<dbReference type="PANTHER" id="PTHR43808">
    <property type="entry name" value="ACETYLORNITHINE DEACETYLASE"/>
    <property type="match status" value="1"/>
</dbReference>
<dbReference type="PROSITE" id="PS00759">
    <property type="entry name" value="ARGE_DAPE_CPG2_2"/>
    <property type="match status" value="1"/>
</dbReference>
<dbReference type="Gene3D" id="3.30.70.360">
    <property type="match status" value="1"/>
</dbReference>
<comment type="similarity">
    <text evidence="2">Belongs to the peptidase M20A family.</text>
</comment>
<comment type="cofactor">
    <cofactor evidence="1">
        <name>Zn(2+)</name>
        <dbReference type="ChEBI" id="CHEBI:29105"/>
    </cofactor>
</comment>
<evidence type="ECO:0000256" key="4">
    <source>
        <dbReference type="ARBA" id="ARBA00022801"/>
    </source>
</evidence>
<evidence type="ECO:0000256" key="3">
    <source>
        <dbReference type="ARBA" id="ARBA00022723"/>
    </source>
</evidence>
<evidence type="ECO:0000313" key="7">
    <source>
        <dbReference type="EMBL" id="HIH08847.1"/>
    </source>
</evidence>